<keyword evidence="2" id="KW-0812">Transmembrane</keyword>
<gene>
    <name evidence="3" type="ORF">PNK_1315</name>
</gene>
<keyword evidence="2" id="KW-0472">Membrane</keyword>
<feature type="transmembrane region" description="Helical" evidence="2">
    <location>
        <begin position="458"/>
        <end position="478"/>
    </location>
</feature>
<keyword evidence="2" id="KW-1133">Transmembrane helix</keyword>
<dbReference type="AlphaFoldDB" id="A0A0U5JDT2"/>
<feature type="transmembrane region" description="Helical" evidence="2">
    <location>
        <begin position="432"/>
        <end position="452"/>
    </location>
</feature>
<dbReference type="Proteomes" id="UP000069902">
    <property type="component" value="Chromosome cPNK"/>
</dbReference>
<keyword evidence="4" id="KW-1185">Reference proteome</keyword>
<evidence type="ECO:0000313" key="4">
    <source>
        <dbReference type="Proteomes" id="UP000069902"/>
    </source>
</evidence>
<dbReference type="InParanoid" id="A0A0U5JDT2"/>
<evidence type="ECO:0000256" key="2">
    <source>
        <dbReference type="SAM" id="Phobius"/>
    </source>
</evidence>
<dbReference type="EMBL" id="LN879502">
    <property type="protein sequence ID" value="CUI16932.1"/>
    <property type="molecule type" value="Genomic_DNA"/>
</dbReference>
<feature type="region of interest" description="Disordered" evidence="1">
    <location>
        <begin position="199"/>
        <end position="234"/>
    </location>
</feature>
<dbReference type="KEGG" id="pnl:PNK_1315"/>
<dbReference type="RefSeq" id="WP_059061090.1">
    <property type="nucleotide sequence ID" value="NZ_LN879502.1"/>
</dbReference>
<sequence>MNSATEITPLTHSIVTEQPDSSSSSLWTTISSWGRKIKPMLVPLTIGVATTTSLIASTVFLVKKHQHPDSDSPTDLALEALCWSNLGVSGRLLLEAISSPNNAIYRRIQQVHNTTTGLAFWGFLALWNTSLNVDKSDQRNLYGAISTWFGYNLTNDCIQIIKSLGEEFSNLNEEGEQEKQIEEGGHSINVQEEDHSINQSYEQPVSGQEEATLPSENEILPVLSPTRRRRSKKPRPNLLLEPLFTDTRKVILYNAAKIALGVGATIFNNTYLNPNDKFYPICNTLGYLLMGAGMGEIGMEGLMRILEKVETLINSSSNPSHPRAKKIGLKVVRLAVEAVPVVVVELNMLFEIFNEHKNYLGLPVGIAYSMTKHLEKRKFQALTPKIEKHQKRKNQVPQDGCWKGLEGSRILKALDIVEGDRRLRTAIIVDRIITIPLYLGLTGFTIAVAVDADSIQDQIAISALLVATVGMTGFSTLLKKFFKPGKNSRLFNEIYFNVFENKEFLPLVYSFLTQMSSIDDESIAKDSKLQFAFALLGMTTFGSMLALDRVEAGDSSRSLVLHTDPGYRMSSWLTFLMLFKGKEA</sequence>
<protein>
    <submittedName>
        <fullName evidence="3">Conserved hypothetical membrane protein</fullName>
    </submittedName>
</protein>
<evidence type="ECO:0000313" key="3">
    <source>
        <dbReference type="EMBL" id="CUI16932.1"/>
    </source>
</evidence>
<name>A0A0U5JDT2_9BACT</name>
<organism evidence="3 4">
    <name type="scientific">Candidatus Protochlamydia naegleriophila</name>
    <dbReference type="NCBI Taxonomy" id="389348"/>
    <lineage>
        <taxon>Bacteria</taxon>
        <taxon>Pseudomonadati</taxon>
        <taxon>Chlamydiota</taxon>
        <taxon>Chlamydiia</taxon>
        <taxon>Parachlamydiales</taxon>
        <taxon>Parachlamydiaceae</taxon>
        <taxon>Candidatus Protochlamydia</taxon>
    </lineage>
</organism>
<proteinExistence type="predicted"/>
<dbReference type="PATRIC" id="fig|389348.3.peg.1473"/>
<evidence type="ECO:0000256" key="1">
    <source>
        <dbReference type="SAM" id="MobiDB-lite"/>
    </source>
</evidence>
<feature type="transmembrane region" description="Helical" evidence="2">
    <location>
        <begin position="41"/>
        <end position="62"/>
    </location>
</feature>
<dbReference type="STRING" id="389348.PNK_1315"/>
<accession>A0A0U5JDT2</accession>
<reference evidence="4" key="1">
    <citation type="submission" date="2015-09" db="EMBL/GenBank/DDBJ databases">
        <authorList>
            <person name="Bertelli C."/>
        </authorList>
    </citation>
    <scope>NUCLEOTIDE SEQUENCE [LARGE SCALE GENOMIC DNA]</scope>
    <source>
        <strain evidence="4">KNic</strain>
    </source>
</reference>